<dbReference type="SUPFAM" id="SSF53850">
    <property type="entry name" value="Periplasmic binding protein-like II"/>
    <property type="match status" value="1"/>
</dbReference>
<keyword evidence="4" id="KW-0804">Transcription</keyword>
<evidence type="ECO:0000256" key="3">
    <source>
        <dbReference type="ARBA" id="ARBA00023125"/>
    </source>
</evidence>
<proteinExistence type="inferred from homology"/>
<dbReference type="InterPro" id="IPR005119">
    <property type="entry name" value="LysR_subst-bd"/>
</dbReference>
<dbReference type="CDD" id="cd08422">
    <property type="entry name" value="PBP2_CrgA_like"/>
    <property type="match status" value="1"/>
</dbReference>
<dbReference type="PANTHER" id="PTHR30537:SF68">
    <property type="entry name" value="TRANSCRIPTIONAL REGULATOR-RELATED"/>
    <property type="match status" value="1"/>
</dbReference>
<evidence type="ECO:0000259" key="5">
    <source>
        <dbReference type="PROSITE" id="PS50931"/>
    </source>
</evidence>
<keyword evidence="2" id="KW-0805">Transcription regulation</keyword>
<dbReference type="InterPro" id="IPR000847">
    <property type="entry name" value="LysR_HTH_N"/>
</dbReference>
<feature type="domain" description="HTH lysR-type" evidence="5">
    <location>
        <begin position="3"/>
        <end position="60"/>
    </location>
</feature>
<dbReference type="PANTHER" id="PTHR30537">
    <property type="entry name" value="HTH-TYPE TRANSCRIPTIONAL REGULATOR"/>
    <property type="match status" value="1"/>
</dbReference>
<reference evidence="6 7" key="1">
    <citation type="submission" date="2020-12" db="EMBL/GenBank/DDBJ databases">
        <title>Draft genome sequences of nine environmental bacterial isolates colonizing plastic.</title>
        <authorList>
            <person name="Borre I."/>
            <person name="Sonnenschein E.C."/>
        </authorList>
    </citation>
    <scope>NUCLEOTIDE SEQUENCE [LARGE SCALE GENOMIC DNA]</scope>
    <source>
        <strain evidence="6 7">IB30</strain>
    </source>
</reference>
<dbReference type="InterPro" id="IPR036388">
    <property type="entry name" value="WH-like_DNA-bd_sf"/>
</dbReference>
<dbReference type="Pfam" id="PF00126">
    <property type="entry name" value="HTH_1"/>
    <property type="match status" value="1"/>
</dbReference>
<dbReference type="InterPro" id="IPR058163">
    <property type="entry name" value="LysR-type_TF_proteobact-type"/>
</dbReference>
<evidence type="ECO:0000313" key="7">
    <source>
        <dbReference type="Proteomes" id="UP000649232"/>
    </source>
</evidence>
<comment type="similarity">
    <text evidence="1">Belongs to the LysR transcriptional regulatory family.</text>
</comment>
<evidence type="ECO:0000256" key="1">
    <source>
        <dbReference type="ARBA" id="ARBA00009437"/>
    </source>
</evidence>
<keyword evidence="3" id="KW-0238">DNA-binding</keyword>
<dbReference type="RefSeq" id="WP_198825210.1">
    <property type="nucleotide sequence ID" value="NZ_JAEILT010000022.1"/>
</dbReference>
<sequence>MQWKIDDLPLFLAVVEQKGISHAADYLGLSKSHISKAISRLELALGIRLLERNSRNVRLTDEGKAFYEQGLNIMEQVREADALVSGLTTLPKGKLVVAMPVAFTREFLAPRLGQFRQRYPDIELEIIVTSLPVDIIRDNIDIALIVGTPQNSELIIRKLNDSHLICISSPEYAAENDLTRHEETLQQHVQFCETRYANPRFPIRVDGQKRLIDLKTNTIKVNDPITVREAVLGGNGVAIIPIQYCKKQLENGELVNVCTDIEFYMNRSVLSLVYPSRRLLPSKTRVFLDFLLEIGQHM</sequence>
<dbReference type="Proteomes" id="UP000649232">
    <property type="component" value="Unassembled WGS sequence"/>
</dbReference>
<dbReference type="EMBL" id="JAEILT010000022">
    <property type="protein sequence ID" value="MBJ2137663.1"/>
    <property type="molecule type" value="Genomic_DNA"/>
</dbReference>
<protein>
    <submittedName>
        <fullName evidence="6">LysR family transcriptional regulator</fullName>
    </submittedName>
</protein>
<name>A0ABS0WGT7_9ALTE</name>
<dbReference type="PROSITE" id="PS50931">
    <property type="entry name" value="HTH_LYSR"/>
    <property type="match status" value="1"/>
</dbReference>
<dbReference type="SUPFAM" id="SSF46785">
    <property type="entry name" value="Winged helix' DNA-binding domain"/>
    <property type="match status" value="1"/>
</dbReference>
<accession>A0ABS0WGT7</accession>
<dbReference type="Gene3D" id="3.40.190.290">
    <property type="match status" value="1"/>
</dbReference>
<comment type="caution">
    <text evidence="6">The sequence shown here is derived from an EMBL/GenBank/DDBJ whole genome shotgun (WGS) entry which is preliminary data.</text>
</comment>
<dbReference type="InterPro" id="IPR036390">
    <property type="entry name" value="WH_DNA-bd_sf"/>
</dbReference>
<organism evidence="6 7">
    <name type="scientific">Paraglaciecola chathamensis</name>
    <dbReference type="NCBI Taxonomy" id="368405"/>
    <lineage>
        <taxon>Bacteria</taxon>
        <taxon>Pseudomonadati</taxon>
        <taxon>Pseudomonadota</taxon>
        <taxon>Gammaproteobacteria</taxon>
        <taxon>Alteromonadales</taxon>
        <taxon>Alteromonadaceae</taxon>
        <taxon>Paraglaciecola</taxon>
    </lineage>
</organism>
<evidence type="ECO:0000256" key="4">
    <source>
        <dbReference type="ARBA" id="ARBA00023163"/>
    </source>
</evidence>
<gene>
    <name evidence="6" type="ORF">JEU11_14470</name>
</gene>
<dbReference type="Gene3D" id="1.10.10.10">
    <property type="entry name" value="Winged helix-like DNA-binding domain superfamily/Winged helix DNA-binding domain"/>
    <property type="match status" value="1"/>
</dbReference>
<dbReference type="Pfam" id="PF03466">
    <property type="entry name" value="LysR_substrate"/>
    <property type="match status" value="1"/>
</dbReference>
<evidence type="ECO:0000313" key="6">
    <source>
        <dbReference type="EMBL" id="MBJ2137663.1"/>
    </source>
</evidence>
<evidence type="ECO:0000256" key="2">
    <source>
        <dbReference type="ARBA" id="ARBA00023015"/>
    </source>
</evidence>